<dbReference type="Pfam" id="PF04151">
    <property type="entry name" value="PPC"/>
    <property type="match status" value="1"/>
</dbReference>
<evidence type="ECO:0000313" key="3">
    <source>
        <dbReference type="Proteomes" id="UP001576784"/>
    </source>
</evidence>
<dbReference type="EMBL" id="JBHFNR010000287">
    <property type="protein sequence ID" value="MFB2898380.1"/>
    <property type="molecule type" value="Genomic_DNA"/>
</dbReference>
<protein>
    <submittedName>
        <fullName evidence="2">PPC domain-containing protein</fullName>
    </submittedName>
</protein>
<comment type="caution">
    <text evidence="2">The sequence shown here is derived from an EMBL/GenBank/DDBJ whole genome shotgun (WGS) entry which is preliminary data.</text>
</comment>
<dbReference type="SUPFAM" id="SSF89260">
    <property type="entry name" value="Collagen-binding domain"/>
    <property type="match status" value="2"/>
</dbReference>
<proteinExistence type="predicted"/>
<dbReference type="InterPro" id="IPR007280">
    <property type="entry name" value="Peptidase_C_arc/bac"/>
</dbReference>
<keyword evidence="3" id="KW-1185">Reference proteome</keyword>
<sequence length="282" mass="30184">METIPLVEVPVIDVPISEVPIFTPDLPLFIDEDRDLGVVNDPQKVVGYLNETDTTDVFSFSLNATNNLNLALTKITAGDDADLSLYKDVNGNGVLDKGIDSFIGSSSRGSNADEAINLQAQTAGTYFAEVMRYAPGSIGSVRYNLSLSATPPGPFTTSPSNLLPTEVEVANLSDSSKTLYGSVGNSNTADVYHFSLGPSTYGYSFRLNLSGLSNDADVRLIKDFNSNGIVDVGEELARSQQGGTSPESISQKLLQGDYFVQVYQYNGDTSYQLDMSARGIIG</sequence>
<feature type="domain" description="Peptidase C-terminal archaeal/bacterial" evidence="1">
    <location>
        <begin position="54"/>
        <end position="130"/>
    </location>
</feature>
<name>A0ABV4Y314_9CYAN</name>
<gene>
    <name evidence="2" type="ORF">ACE1CI_36145</name>
</gene>
<reference evidence="2 3" key="1">
    <citation type="submission" date="2024-09" db="EMBL/GenBank/DDBJ databases">
        <title>Floridaenema gen nov. (Aerosakkonemataceae, Aerosakkonematales ord. nov., Cyanobacteria) from benthic tropical and subtropical fresh waters, with the description of four new species.</title>
        <authorList>
            <person name="Moretto J.A."/>
            <person name="Berthold D.E."/>
            <person name="Lefler F.W."/>
            <person name="Huang I.-S."/>
            <person name="Laughinghouse H. IV."/>
        </authorList>
    </citation>
    <scope>NUCLEOTIDE SEQUENCE [LARGE SCALE GENOMIC DNA]</scope>
    <source>
        <strain evidence="2 3">BLCC-F50</strain>
    </source>
</reference>
<evidence type="ECO:0000259" key="1">
    <source>
        <dbReference type="Pfam" id="PF04151"/>
    </source>
</evidence>
<evidence type="ECO:0000313" key="2">
    <source>
        <dbReference type="EMBL" id="MFB2898380.1"/>
    </source>
</evidence>
<organism evidence="2 3">
    <name type="scientific">Floridaenema flaviceps BLCC-F50</name>
    <dbReference type="NCBI Taxonomy" id="3153642"/>
    <lineage>
        <taxon>Bacteria</taxon>
        <taxon>Bacillati</taxon>
        <taxon>Cyanobacteriota</taxon>
        <taxon>Cyanophyceae</taxon>
        <taxon>Oscillatoriophycideae</taxon>
        <taxon>Aerosakkonematales</taxon>
        <taxon>Aerosakkonemataceae</taxon>
        <taxon>Floridanema</taxon>
        <taxon>Floridanema flaviceps</taxon>
    </lineage>
</organism>
<dbReference type="Proteomes" id="UP001576784">
    <property type="component" value="Unassembled WGS sequence"/>
</dbReference>
<accession>A0ABV4Y314</accession>
<dbReference type="Gene3D" id="2.60.120.380">
    <property type="match status" value="2"/>
</dbReference>
<dbReference type="RefSeq" id="WP_413267981.1">
    <property type="nucleotide sequence ID" value="NZ_JBHFNR010000287.1"/>
</dbReference>